<evidence type="ECO:0000256" key="1">
    <source>
        <dbReference type="SAM" id="Phobius"/>
    </source>
</evidence>
<sequence>GQYAVNNLARGTVWLLIDFIIGILVNSGEENKRIRILQNLSRTAVIKTS</sequence>
<keyword evidence="1" id="KW-1133">Transmembrane helix</keyword>
<feature type="non-terminal residue" evidence="2">
    <location>
        <position position="1"/>
    </location>
</feature>
<accession>X1FZV8</accession>
<comment type="caution">
    <text evidence="2">The sequence shown here is derived from an EMBL/GenBank/DDBJ whole genome shotgun (WGS) entry which is preliminary data.</text>
</comment>
<protein>
    <submittedName>
        <fullName evidence="2">Uncharacterized protein</fullName>
    </submittedName>
</protein>
<organism evidence="2">
    <name type="scientific">marine sediment metagenome</name>
    <dbReference type="NCBI Taxonomy" id="412755"/>
    <lineage>
        <taxon>unclassified sequences</taxon>
        <taxon>metagenomes</taxon>
        <taxon>ecological metagenomes</taxon>
    </lineage>
</organism>
<evidence type="ECO:0000313" key="2">
    <source>
        <dbReference type="EMBL" id="GAH50517.1"/>
    </source>
</evidence>
<dbReference type="EMBL" id="BARU01019252">
    <property type="protein sequence ID" value="GAH50517.1"/>
    <property type="molecule type" value="Genomic_DNA"/>
</dbReference>
<keyword evidence="1" id="KW-0812">Transmembrane</keyword>
<feature type="transmembrane region" description="Helical" evidence="1">
    <location>
        <begin position="12"/>
        <end position="28"/>
    </location>
</feature>
<dbReference type="AlphaFoldDB" id="X1FZV8"/>
<name>X1FZV8_9ZZZZ</name>
<keyword evidence="1" id="KW-0472">Membrane</keyword>
<gene>
    <name evidence="2" type="ORF">S03H2_31723</name>
</gene>
<proteinExistence type="predicted"/>
<reference evidence="2" key="1">
    <citation type="journal article" date="2014" name="Front. Microbiol.">
        <title>High frequency of phylogenetically diverse reductive dehalogenase-homologous genes in deep subseafloor sedimentary metagenomes.</title>
        <authorList>
            <person name="Kawai M."/>
            <person name="Futagami T."/>
            <person name="Toyoda A."/>
            <person name="Takaki Y."/>
            <person name="Nishi S."/>
            <person name="Hori S."/>
            <person name="Arai W."/>
            <person name="Tsubouchi T."/>
            <person name="Morono Y."/>
            <person name="Uchiyama I."/>
            <person name="Ito T."/>
            <person name="Fujiyama A."/>
            <person name="Inagaki F."/>
            <person name="Takami H."/>
        </authorList>
    </citation>
    <scope>NUCLEOTIDE SEQUENCE</scope>
    <source>
        <strain evidence="2">Expedition CK06-06</strain>
    </source>
</reference>